<name>A0A8J3N209_9CHLR</name>
<keyword evidence="3" id="KW-1185">Reference proteome</keyword>
<dbReference type="Proteomes" id="UP000597444">
    <property type="component" value="Unassembled WGS sequence"/>
</dbReference>
<evidence type="ECO:0000313" key="3">
    <source>
        <dbReference type="Proteomes" id="UP000597444"/>
    </source>
</evidence>
<evidence type="ECO:0000313" key="2">
    <source>
        <dbReference type="EMBL" id="GHO94867.1"/>
    </source>
</evidence>
<evidence type="ECO:0000256" key="1">
    <source>
        <dbReference type="SAM" id="MobiDB-lite"/>
    </source>
</evidence>
<reference evidence="2" key="1">
    <citation type="submission" date="2020-10" db="EMBL/GenBank/DDBJ databases">
        <title>Taxonomic study of unclassified bacteria belonging to the class Ktedonobacteria.</title>
        <authorList>
            <person name="Yabe S."/>
            <person name="Wang C.M."/>
            <person name="Zheng Y."/>
            <person name="Sakai Y."/>
            <person name="Cavaletti L."/>
            <person name="Monciardini P."/>
            <person name="Donadio S."/>
        </authorList>
    </citation>
    <scope>NUCLEOTIDE SEQUENCE</scope>
    <source>
        <strain evidence="2">ID150040</strain>
    </source>
</reference>
<dbReference type="AlphaFoldDB" id="A0A8J3N209"/>
<comment type="caution">
    <text evidence="2">The sequence shown here is derived from an EMBL/GenBank/DDBJ whole genome shotgun (WGS) entry which is preliminary data.</text>
</comment>
<dbReference type="RefSeq" id="WP_220205577.1">
    <property type="nucleotide sequence ID" value="NZ_BNJK01000001.1"/>
</dbReference>
<organism evidence="2 3">
    <name type="scientific">Reticulibacter mediterranei</name>
    <dbReference type="NCBI Taxonomy" id="2778369"/>
    <lineage>
        <taxon>Bacteria</taxon>
        <taxon>Bacillati</taxon>
        <taxon>Chloroflexota</taxon>
        <taxon>Ktedonobacteria</taxon>
        <taxon>Ktedonobacterales</taxon>
        <taxon>Reticulibacteraceae</taxon>
        <taxon>Reticulibacter</taxon>
    </lineage>
</organism>
<feature type="compositionally biased region" description="Polar residues" evidence="1">
    <location>
        <begin position="42"/>
        <end position="56"/>
    </location>
</feature>
<sequence length="84" mass="8803">MGLEGIHSSNGFLAILLSLLVLISQQVRAFSDGATWTRDTSKGTQASHPQHSTQAQPGKLAQIIPSDPDARARGSLPVAPSLEA</sequence>
<proteinExistence type="predicted"/>
<gene>
    <name evidence="2" type="ORF">KSF_049150</name>
</gene>
<protein>
    <submittedName>
        <fullName evidence="2">Uncharacterized protein</fullName>
    </submittedName>
</protein>
<dbReference type="EMBL" id="BNJK01000001">
    <property type="protein sequence ID" value="GHO94867.1"/>
    <property type="molecule type" value="Genomic_DNA"/>
</dbReference>
<feature type="region of interest" description="Disordered" evidence="1">
    <location>
        <begin position="36"/>
        <end position="84"/>
    </location>
</feature>
<accession>A0A8J3N209</accession>